<dbReference type="EMBL" id="KZ293679">
    <property type="protein sequence ID" value="PBK87391.1"/>
    <property type="molecule type" value="Genomic_DNA"/>
</dbReference>
<accession>A0A2H3CWI9</accession>
<keyword evidence="2" id="KW-1185">Reference proteome</keyword>
<proteinExistence type="predicted"/>
<sequence>MAQMAKISSDIAYRQSYVTNNHEVSVKQWRAAVDDDDEERKTHPANVVLETLGDNIWKTGVPVGEYRKALDDRARSDGEFSKTICEFCRKRLHQYGGLVLEEMAKDTDRLIHPTNDDQNVGSVQEVGYDRLRLRTIGTVGFLNDEADEYITGQRGQNERGRRITAESVPESEEMSTISYNTIADCSVPECASGRAQPYSAALDERRPCTIWNIDVPGHTSQKK</sequence>
<dbReference type="AlphaFoldDB" id="A0A2H3CWI9"/>
<organism evidence="1 2">
    <name type="scientific">Armillaria gallica</name>
    <name type="common">Bulbous honey fungus</name>
    <name type="synonym">Armillaria bulbosa</name>
    <dbReference type="NCBI Taxonomy" id="47427"/>
    <lineage>
        <taxon>Eukaryota</taxon>
        <taxon>Fungi</taxon>
        <taxon>Dikarya</taxon>
        <taxon>Basidiomycota</taxon>
        <taxon>Agaricomycotina</taxon>
        <taxon>Agaricomycetes</taxon>
        <taxon>Agaricomycetidae</taxon>
        <taxon>Agaricales</taxon>
        <taxon>Marasmiineae</taxon>
        <taxon>Physalacriaceae</taxon>
        <taxon>Armillaria</taxon>
    </lineage>
</organism>
<name>A0A2H3CWI9_ARMGA</name>
<dbReference type="InParanoid" id="A0A2H3CWI9"/>
<evidence type="ECO:0000313" key="1">
    <source>
        <dbReference type="EMBL" id="PBK87391.1"/>
    </source>
</evidence>
<gene>
    <name evidence="1" type="ORF">ARMGADRAFT_1034944</name>
</gene>
<evidence type="ECO:0000313" key="2">
    <source>
        <dbReference type="Proteomes" id="UP000217790"/>
    </source>
</evidence>
<reference evidence="2" key="1">
    <citation type="journal article" date="2017" name="Nat. Ecol. Evol.">
        <title>Genome expansion and lineage-specific genetic innovations in the forest pathogenic fungi Armillaria.</title>
        <authorList>
            <person name="Sipos G."/>
            <person name="Prasanna A.N."/>
            <person name="Walter M.C."/>
            <person name="O'Connor E."/>
            <person name="Balint B."/>
            <person name="Krizsan K."/>
            <person name="Kiss B."/>
            <person name="Hess J."/>
            <person name="Varga T."/>
            <person name="Slot J."/>
            <person name="Riley R."/>
            <person name="Boka B."/>
            <person name="Rigling D."/>
            <person name="Barry K."/>
            <person name="Lee J."/>
            <person name="Mihaltcheva S."/>
            <person name="LaButti K."/>
            <person name="Lipzen A."/>
            <person name="Waldron R."/>
            <person name="Moloney N.M."/>
            <person name="Sperisen C."/>
            <person name="Kredics L."/>
            <person name="Vagvoelgyi C."/>
            <person name="Patrignani A."/>
            <person name="Fitzpatrick D."/>
            <person name="Nagy I."/>
            <person name="Doyle S."/>
            <person name="Anderson J.B."/>
            <person name="Grigoriev I.V."/>
            <person name="Gueldener U."/>
            <person name="Muensterkoetter M."/>
            <person name="Nagy L.G."/>
        </authorList>
    </citation>
    <scope>NUCLEOTIDE SEQUENCE [LARGE SCALE GENOMIC DNA]</scope>
    <source>
        <strain evidence="2">Ar21-2</strain>
    </source>
</reference>
<dbReference type="Proteomes" id="UP000217790">
    <property type="component" value="Unassembled WGS sequence"/>
</dbReference>
<protein>
    <submittedName>
        <fullName evidence="1">Uncharacterized protein</fullName>
    </submittedName>
</protein>